<comment type="similarity">
    <text evidence="10">Belongs to the SecD/SecF family. SecF subfamily.</text>
</comment>
<evidence type="ECO:0000259" key="11">
    <source>
        <dbReference type="Pfam" id="PF02355"/>
    </source>
</evidence>
<feature type="transmembrane region" description="Helical" evidence="9">
    <location>
        <begin position="340"/>
        <end position="360"/>
    </location>
</feature>
<dbReference type="Proteomes" id="UP001198893">
    <property type="component" value="Unassembled WGS sequence"/>
</dbReference>
<feature type="domain" description="Protein export membrane protein SecD/SecF C-terminal" evidence="11">
    <location>
        <begin position="524"/>
        <end position="709"/>
    </location>
</feature>
<evidence type="ECO:0000256" key="3">
    <source>
        <dbReference type="ARBA" id="ARBA00022475"/>
    </source>
</evidence>
<dbReference type="RefSeq" id="WP_227710240.1">
    <property type="nucleotide sequence ID" value="NZ_JAJEQW010000009.1"/>
</dbReference>
<keyword evidence="7 9" id="KW-0811">Translocation</keyword>
<dbReference type="Gene3D" id="3.30.70.3220">
    <property type="match status" value="1"/>
</dbReference>
<comment type="caution">
    <text evidence="9">Lacks conserved residue(s) required for the propagation of feature annotation.</text>
</comment>
<reference evidence="14" key="1">
    <citation type="submission" date="2021-10" db="EMBL/GenBank/DDBJ databases">
        <title>Anaerobic single-cell dispensing facilitates the cultivation of human gut bacteria.</title>
        <authorList>
            <person name="Afrizal A."/>
        </authorList>
    </citation>
    <scope>NUCLEOTIDE SEQUENCE</scope>
    <source>
        <strain evidence="14">CLA-AA-H204</strain>
    </source>
</reference>
<evidence type="ECO:0000256" key="8">
    <source>
        <dbReference type="ARBA" id="ARBA00023136"/>
    </source>
</evidence>
<keyword evidence="4 9" id="KW-0812">Transmembrane</keyword>
<sequence>MKKSKGVAILLAVLLVLAGLSYYASIILSSTGKGEDKNIKLGLDLAGGVSITYQVESENPTSEQMKDTIYKLQKRVEGYSTEASVYQEGDDRITVEIPGVKDANKILDELGKPGSLEFRDPDGNVYMTGNDVKDAQAATQQDNLGNKQYVVQLTLTDEGAQKFADATTANVGKVCPIVYDDEAISTPRVKEAITGGSAVIDGMSSYEEAETLASNIRIGSLSLELSELQSQIVAAQLGTEAISTALKAAAIGLALIAVFMIAYYWISGVAATIALGIYTTMVVAVIYLFEITLTLPGIAGIILSIGMAVDANVIIFARIREEIASGKTVSTAIKTGFQKALSAILDGNITTLIAAAVLAFKGSGFVKGFAYTLAIGIVLSMFTALVVTRLVLHGLYVIGFRDAKFYGRQKDRRPMHFIAKRHLFFIISAVIIIAGFVGMGVNKANGKGALNLSLEFVGGTSTTVDMGKDYTLAELDSEVIPLIEDVTGDSSVQAQKVEGSTQVVFKTRSLDLDEREQLNTTLEENLGVDTSTVSSTNISSTISGEMTKDAVWAVVIATICMLVYIWFRFKDIRFATSAILALIHDVLVILTCYSLLRLSVGSTFIAVMLTIIGYSINDTIVIFDRIRENMHLVRNVDKESLTEIADRSISQTISRSLNTSITTFVMVFLLYILGVASIKDFSLPLMVGIVSGTYSSICIATELWFVFKTRFAKKNA</sequence>
<dbReference type="Pfam" id="PF22599">
    <property type="entry name" value="SecDF_P1_head"/>
    <property type="match status" value="1"/>
</dbReference>
<comment type="subcellular location">
    <subcellularLocation>
        <location evidence="1 9">Cell membrane</location>
        <topology evidence="1 9">Multi-pass membrane protein</topology>
    </subcellularLocation>
</comment>
<dbReference type="InterPro" id="IPR022645">
    <property type="entry name" value="SecD/SecF_bac"/>
</dbReference>
<dbReference type="GO" id="GO:0015450">
    <property type="term" value="F:protein-transporting ATPase activity"/>
    <property type="evidence" value="ECO:0007669"/>
    <property type="project" value="InterPro"/>
</dbReference>
<comment type="subunit">
    <text evidence="10">Forms a complex with SecD. Part of the essential Sec protein translocation apparatus which comprises SecA, SecYEG and auxiliary proteins SecDF. Other proteins may also be involved.</text>
</comment>
<dbReference type="NCBIfam" id="TIGR01129">
    <property type="entry name" value="secD"/>
    <property type="match status" value="1"/>
</dbReference>
<proteinExistence type="inferred from homology"/>
<keyword evidence="6 9" id="KW-1133">Transmembrane helix</keyword>
<feature type="transmembrane region" description="Helical" evidence="9">
    <location>
        <begin position="421"/>
        <end position="441"/>
    </location>
</feature>
<feature type="domain" description="SecDF P1 head subdomain" evidence="13">
    <location>
        <begin position="124"/>
        <end position="222"/>
    </location>
</feature>
<protein>
    <recommendedName>
        <fullName evidence="9 10">Multifunctional fusion protein</fullName>
    </recommendedName>
    <domain>
        <recommendedName>
            <fullName evidence="9">Protein translocase subunit SecD</fullName>
        </recommendedName>
    </domain>
    <domain>
        <recommendedName>
            <fullName evidence="10">Protein-export membrane protein SecF</fullName>
        </recommendedName>
    </domain>
</protein>
<comment type="function">
    <text evidence="9">Part of the Sec protein translocase complex. Interacts with the SecYEG preprotein conducting channel. SecDF uses the proton motive force (PMF) to complete protein translocation after the ATP-dependent function of SecA.</text>
</comment>
<dbReference type="HAMAP" id="MF_01464_B">
    <property type="entry name" value="SecF_B"/>
    <property type="match status" value="1"/>
</dbReference>
<feature type="transmembrane region" description="Helical" evidence="9">
    <location>
        <begin position="372"/>
        <end position="400"/>
    </location>
</feature>
<organism evidence="14 15">
    <name type="scientific">Roseburia amylophila</name>
    <dbReference type="NCBI Taxonomy" id="2981794"/>
    <lineage>
        <taxon>Bacteria</taxon>
        <taxon>Bacillati</taxon>
        <taxon>Bacillota</taxon>
        <taxon>Clostridia</taxon>
        <taxon>Lachnospirales</taxon>
        <taxon>Lachnospiraceae</taxon>
        <taxon>Roseburia</taxon>
    </lineage>
</organism>
<dbReference type="SUPFAM" id="SSF82866">
    <property type="entry name" value="Multidrug efflux transporter AcrB transmembrane domain"/>
    <property type="match status" value="2"/>
</dbReference>
<dbReference type="InterPro" id="IPR022813">
    <property type="entry name" value="SecD/SecF_arch_bac"/>
</dbReference>
<evidence type="ECO:0000256" key="4">
    <source>
        <dbReference type="ARBA" id="ARBA00022692"/>
    </source>
</evidence>
<feature type="transmembrane region" description="Helical" evidence="9">
    <location>
        <begin position="245"/>
        <end position="266"/>
    </location>
</feature>
<dbReference type="NCBIfam" id="TIGR00916">
    <property type="entry name" value="2A0604s01"/>
    <property type="match status" value="2"/>
</dbReference>
<evidence type="ECO:0000313" key="14">
    <source>
        <dbReference type="EMBL" id="MCC2242453.1"/>
    </source>
</evidence>
<dbReference type="GO" id="GO:0065002">
    <property type="term" value="P:intracellular protein transmembrane transport"/>
    <property type="evidence" value="ECO:0007669"/>
    <property type="project" value="UniProtKB-UniRule"/>
</dbReference>
<dbReference type="GO" id="GO:0043952">
    <property type="term" value="P:protein transport by the Sec complex"/>
    <property type="evidence" value="ECO:0007669"/>
    <property type="project" value="UniProtKB-UniRule"/>
</dbReference>
<evidence type="ECO:0000256" key="1">
    <source>
        <dbReference type="ARBA" id="ARBA00004651"/>
    </source>
</evidence>
<feature type="transmembrane region" description="Helical" evidence="9">
    <location>
        <begin position="273"/>
        <end position="289"/>
    </location>
</feature>
<dbReference type="InterPro" id="IPR048631">
    <property type="entry name" value="SecD_1st"/>
</dbReference>
<evidence type="ECO:0000259" key="13">
    <source>
        <dbReference type="Pfam" id="PF22599"/>
    </source>
</evidence>
<dbReference type="InterPro" id="IPR005665">
    <property type="entry name" value="SecF_bac"/>
</dbReference>
<dbReference type="NCBIfam" id="TIGR00966">
    <property type="entry name" value="transloc_SecF"/>
    <property type="match status" value="1"/>
</dbReference>
<feature type="transmembrane region" description="Helical" evidence="9">
    <location>
        <begin position="657"/>
        <end position="678"/>
    </location>
</feature>
<feature type="domain" description="Protein translocase subunit SecDF P1" evidence="12">
    <location>
        <begin position="66"/>
        <end position="122"/>
    </location>
</feature>
<dbReference type="Pfam" id="PF21760">
    <property type="entry name" value="SecD_1st"/>
    <property type="match status" value="1"/>
</dbReference>
<feature type="domain" description="Protein export membrane protein SecD/SecF C-terminal" evidence="11">
    <location>
        <begin position="225"/>
        <end position="388"/>
    </location>
</feature>
<dbReference type="GO" id="GO:0006605">
    <property type="term" value="P:protein targeting"/>
    <property type="evidence" value="ECO:0007669"/>
    <property type="project" value="UniProtKB-UniRule"/>
</dbReference>
<evidence type="ECO:0000256" key="7">
    <source>
        <dbReference type="ARBA" id="ARBA00023010"/>
    </source>
</evidence>
<dbReference type="InterPro" id="IPR055344">
    <property type="entry name" value="SecD_SecF_C_bact"/>
</dbReference>
<keyword evidence="3 9" id="KW-1003">Cell membrane</keyword>
<keyword evidence="2 9" id="KW-0813">Transport</keyword>
<feature type="transmembrane region" description="Helical" evidence="9">
    <location>
        <begin position="684"/>
        <end position="707"/>
    </location>
</feature>
<dbReference type="AlphaFoldDB" id="A0AAW4WJF6"/>
<evidence type="ECO:0000256" key="9">
    <source>
        <dbReference type="HAMAP-Rule" id="MF_01463"/>
    </source>
</evidence>
<feature type="transmembrane region" description="Helical" evidence="9">
    <location>
        <begin position="295"/>
        <end position="319"/>
    </location>
</feature>
<dbReference type="PANTHER" id="PTHR30081:SF1">
    <property type="entry name" value="PROTEIN TRANSLOCASE SUBUNIT SECD"/>
    <property type="match status" value="1"/>
</dbReference>
<dbReference type="PANTHER" id="PTHR30081">
    <property type="entry name" value="PROTEIN-EXPORT MEMBRANE PROTEIN SEC"/>
    <property type="match status" value="1"/>
</dbReference>
<name>A0AAW4WJF6_9FIRM</name>
<dbReference type="InterPro" id="IPR054384">
    <property type="entry name" value="SecDF_P1_head"/>
</dbReference>
<accession>A0AAW4WJF6</accession>
<comment type="subunit">
    <text evidence="9">Forms a complex with SecF. Part of the essential Sec protein translocation apparatus which comprises SecA, SecYEG and auxiliary proteins SecDF. Other proteins may also be involved.</text>
</comment>
<feature type="transmembrane region" description="Helical" evidence="9">
    <location>
        <begin position="550"/>
        <end position="567"/>
    </location>
</feature>
<feature type="transmembrane region" description="Helical" evidence="9">
    <location>
        <begin position="574"/>
        <end position="596"/>
    </location>
</feature>
<evidence type="ECO:0000259" key="12">
    <source>
        <dbReference type="Pfam" id="PF21760"/>
    </source>
</evidence>
<dbReference type="EMBL" id="JAJEQW010000009">
    <property type="protein sequence ID" value="MCC2242453.1"/>
    <property type="molecule type" value="Genomic_DNA"/>
</dbReference>
<keyword evidence="8 9" id="KW-0472">Membrane</keyword>
<dbReference type="Pfam" id="PF07549">
    <property type="entry name" value="Sec_GG"/>
    <property type="match status" value="1"/>
</dbReference>
<dbReference type="InterPro" id="IPR048634">
    <property type="entry name" value="SecD_SecF_C"/>
</dbReference>
<comment type="caution">
    <text evidence="14">The sequence shown here is derived from an EMBL/GenBank/DDBJ whole genome shotgun (WGS) entry which is preliminary data.</text>
</comment>
<dbReference type="PRINTS" id="PR01755">
    <property type="entry name" value="SECFTRNLCASE"/>
</dbReference>
<dbReference type="InterPro" id="IPR022646">
    <property type="entry name" value="SecD/SecF_CS"/>
</dbReference>
<gene>
    <name evidence="9 14" type="primary">secD</name>
    <name evidence="10" type="synonym">secF</name>
    <name evidence="14" type="ORF">LKD47_09115</name>
</gene>
<evidence type="ECO:0000256" key="5">
    <source>
        <dbReference type="ARBA" id="ARBA00022927"/>
    </source>
</evidence>
<keyword evidence="5 9" id="KW-0653">Protein transport</keyword>
<dbReference type="Gene3D" id="1.20.1640.10">
    <property type="entry name" value="Multidrug efflux transporter AcrB transmembrane domain"/>
    <property type="match status" value="2"/>
</dbReference>
<feature type="transmembrane region" description="Helical" evidence="9">
    <location>
        <begin position="602"/>
        <end position="623"/>
    </location>
</feature>
<dbReference type="GO" id="GO:0005886">
    <property type="term" value="C:plasma membrane"/>
    <property type="evidence" value="ECO:0007669"/>
    <property type="project" value="UniProtKB-SubCell"/>
</dbReference>
<comment type="similarity">
    <text evidence="9">Belongs to the SecD/SecF family. SecD subfamily.</text>
</comment>
<evidence type="ECO:0000256" key="2">
    <source>
        <dbReference type="ARBA" id="ARBA00022448"/>
    </source>
</evidence>
<dbReference type="Pfam" id="PF02355">
    <property type="entry name" value="SecD_SecF_C"/>
    <property type="match status" value="2"/>
</dbReference>
<dbReference type="HAMAP" id="MF_01463_B">
    <property type="entry name" value="SecD_B"/>
    <property type="match status" value="1"/>
</dbReference>
<dbReference type="InterPro" id="IPR005791">
    <property type="entry name" value="SecD"/>
</dbReference>
<evidence type="ECO:0000313" key="15">
    <source>
        <dbReference type="Proteomes" id="UP001198893"/>
    </source>
</evidence>
<evidence type="ECO:0000256" key="10">
    <source>
        <dbReference type="HAMAP-Rule" id="MF_01464"/>
    </source>
</evidence>
<evidence type="ECO:0000256" key="6">
    <source>
        <dbReference type="ARBA" id="ARBA00022989"/>
    </source>
</evidence>